<dbReference type="OrthoDB" id="658345at2"/>
<organism evidence="1 2">
    <name type="scientific">Chitinophaga arvensicola</name>
    <dbReference type="NCBI Taxonomy" id="29529"/>
    <lineage>
        <taxon>Bacteria</taxon>
        <taxon>Pseudomonadati</taxon>
        <taxon>Bacteroidota</taxon>
        <taxon>Chitinophagia</taxon>
        <taxon>Chitinophagales</taxon>
        <taxon>Chitinophagaceae</taxon>
        <taxon>Chitinophaga</taxon>
    </lineage>
</organism>
<accession>A0A1I0RI71</accession>
<dbReference type="RefSeq" id="WP_089895797.1">
    <property type="nucleotide sequence ID" value="NZ_FOJG01000001.1"/>
</dbReference>
<protein>
    <submittedName>
        <fullName evidence="1">Uncharacterized protein</fullName>
    </submittedName>
</protein>
<dbReference type="STRING" id="29529.SAMN04488122_2873"/>
<name>A0A1I0RI71_9BACT</name>
<evidence type="ECO:0000313" key="1">
    <source>
        <dbReference type="EMBL" id="SEW40622.1"/>
    </source>
</evidence>
<evidence type="ECO:0000313" key="2">
    <source>
        <dbReference type="Proteomes" id="UP000199310"/>
    </source>
</evidence>
<dbReference type="EMBL" id="FOJG01000001">
    <property type="protein sequence ID" value="SEW40622.1"/>
    <property type="molecule type" value="Genomic_DNA"/>
</dbReference>
<dbReference type="Proteomes" id="UP000199310">
    <property type="component" value="Unassembled WGS sequence"/>
</dbReference>
<keyword evidence="2" id="KW-1185">Reference proteome</keyword>
<reference evidence="2" key="1">
    <citation type="submission" date="2016-10" db="EMBL/GenBank/DDBJ databases">
        <authorList>
            <person name="Varghese N."/>
            <person name="Submissions S."/>
        </authorList>
    </citation>
    <scope>NUCLEOTIDE SEQUENCE [LARGE SCALE GENOMIC DNA]</scope>
    <source>
        <strain evidence="2">DSM 3695</strain>
    </source>
</reference>
<dbReference type="AlphaFoldDB" id="A0A1I0RI71"/>
<proteinExistence type="predicted"/>
<gene>
    <name evidence="1" type="ORF">SAMN04488122_2873</name>
</gene>
<sequence>MKMSDYLRQGKSENYQDAEAKGLLKAGEVAALLTKQFKTKILAKELSVFATEWHHAGVFAGSRNGKLIGRKVYFFAAADVQHISLEKILANREKAAAKPPVDNTPVQGWYTQFFRMTDPVTRRNISKPFIGIYKGPASKAPKGFKALADDAFEAAEKLRGKELKPGESPRF</sequence>